<dbReference type="InterPro" id="IPR038980">
    <property type="entry name" value="ATM_plant"/>
</dbReference>
<protein>
    <submittedName>
        <fullName evidence="3">Uncharacterized protein</fullName>
    </submittedName>
</protein>
<organism evidence="3 4">
    <name type="scientific">Gossypium barbadense</name>
    <name type="common">Sea Island cotton</name>
    <name type="synonym">Hibiscus barbadensis</name>
    <dbReference type="NCBI Taxonomy" id="3634"/>
    <lineage>
        <taxon>Eukaryota</taxon>
        <taxon>Viridiplantae</taxon>
        <taxon>Streptophyta</taxon>
        <taxon>Embryophyta</taxon>
        <taxon>Tracheophyta</taxon>
        <taxon>Spermatophyta</taxon>
        <taxon>Magnoliopsida</taxon>
        <taxon>eudicotyledons</taxon>
        <taxon>Gunneridae</taxon>
        <taxon>Pentapetalae</taxon>
        <taxon>rosids</taxon>
        <taxon>malvids</taxon>
        <taxon>Malvales</taxon>
        <taxon>Malvaceae</taxon>
        <taxon>Malvoideae</taxon>
        <taxon>Gossypium</taxon>
    </lineage>
</organism>
<dbReference type="Pfam" id="PF25360">
    <property type="entry name" value="TPR_ATM"/>
    <property type="match status" value="2"/>
</dbReference>
<proteinExistence type="predicted"/>
<name>A0A2P5XDW0_GOSBA</name>
<sequence>MIGSNPEIKFPALLKLQVICSAVRLAVWVPSRDLKVAVIWGNSQYLRVAGLLCEGERKIRRMPGELELETDKRTGERVGVVDAALALLGSIISNDLSNTCVVPHDAWDLRLFKGMPSLCTLYFIACYFSRKGSQASGSNWFLLDFELLPHNCFHCLYALLGIFGDQRDILHLRKYLLRATLGSLSWNEPSLLNERLVLLLPAAVYALCAGCEPFTQCYKEIHLLQSFVDVIEVADDWIKADEYDHEKQLENFECSIEVLANIDLDSIIQVSSFHFHQSLRLPRQLRESLMQEMESCILGLLADLKFEKKPLSDIFFICALLCNFIYGLYFSRFNQKSAIVVSFKTFVLGPLFTQRRDGDALDVVLYDAVKQSLQKLLKAFTELYDEYTESITNLRSELLASDSSGSDSSIRISNHADSNKSRIMDMELDVDEDGKDMTIQTSSGKTPSGGSFSAVKWKLGMVSLISSFFLVLHDKTWDVLSNLLGKELDFKVYEVILCNLCRRLPSLYSSKLTDLVNLIDNRIRVQVSQKLDCFNILAAIGCLLDTLLSLDVEKDKHGVVALEEREAKQSLVYLGELVGKVAEFDLLNWFGRVKLIDCICNFVLLSPEVGQTMIEKLLSMLHDPDYRVRFILSRRIGVLFQTWDGHGELFRDIWLNRSFTRVLMNGDSSNFGIELIFYSKEKLVTAREVLAAGPQPRQKVETVIVTLMQLALHSENIELEAVFMMCAVSSIDPCQRELVNAALDNLARKLNYMSRMKYLEELIGSILFCWVACGVSIAALVEIRQLFVLDAEPSYFLQYCFHWLLPALFIHEDNSNLNWVSKIAGQPLTVMVKDHFVPIFSVCMTLHCSKSSGFEKGAMVLQNSILHFAEISESERDELIKKNMVSIVSHILSLASCASDPIIPFFSRDTIARAIQTVVDGFLEMYFIVEMHYKIAAAIHHRHRCHRLASIEVLITVLGHRAALSSTSNYLFNLIGQYIGCHALQDQCCCIISSLLKTFKSNPSKEIVGVLGEQLQFLVSKLVACCIPLEAEGQRSATVSSLFLSLLLELTVESDPSLYDYIRELEPFPEIDIFERIRNFHQDLCRAYSPRDHLLKILKRSCNLPPRLLSWRMGSAEISDMLLLLRCFMFLGPCSLQALHKKLLAGETFQGGKTTKEFVDDTYWHGDGEIVHAVWTLVRMCASDDSSRIRGLVSDLISRVGIGDPHSVVFHLPGDSNHMHVHGPISHNGASEIMGSSVSEELLIALLKVLKKYLMDDSVKIVDITSQTLRGILSTERGQKAILSFDSYERSLIEVHSKGINSELVEKLLMDLEKKFKAEHIFLEKSTTWVTHGKTFEMWICPVVYSLVGYCSDVILSVLKFLIAQHAMFRLCQDVVLLKPEVAELLLPSVVVNLAGRKDIGVNIQNLISDQVAFKKSLDGKSVFDVRKVWLESFKTSALMLKEALALLPGNRAEILTPLELRLVLDVNAGTVMPFFLRCLICNVQEHIFVKSNKLIKSIQVWLNALNELRICYVLERSSGPLRKENSKHCRPSNFSSRSHSSMKPRDSVATLSAVTMSTSSWAKVYWLSIDYLIVARSAIICGSYFTSMMYVEYWCEEHFHGLTLGNPDFSNLEMLPQHIEILISAITQINEPDSLYGIIQSHTLTSQIITFEHEGNWNKALEYYDLQVRSEATAHMDGSSRTLSLTETQSLSQPHLSTSDDEAKWKPYKGLIRSLQQIGCRHMLDLYCQGLTSGKGQFQQDLEFTELQYEAAWRAGNWDFSLLSAGPIPQSSEQHTKTHHFNENLHW</sequence>
<reference evidence="3 4" key="1">
    <citation type="submission" date="2015-01" db="EMBL/GenBank/DDBJ databases">
        <title>Genome of allotetraploid Gossypium barbadense reveals genomic plasticity and fiber elongation in cotton evolution.</title>
        <authorList>
            <person name="Chen X."/>
            <person name="Liu X."/>
            <person name="Zhao B."/>
            <person name="Zheng H."/>
            <person name="Hu Y."/>
            <person name="Lu G."/>
            <person name="Yang C."/>
            <person name="Chen J."/>
            <person name="Shan C."/>
            <person name="Zhang L."/>
            <person name="Zhou Y."/>
            <person name="Wang L."/>
            <person name="Guo W."/>
            <person name="Bai Y."/>
            <person name="Ruan J."/>
            <person name="Shangguan X."/>
            <person name="Mao Y."/>
            <person name="Jiang J."/>
            <person name="Zhu Y."/>
            <person name="Lei J."/>
            <person name="Kang H."/>
            <person name="Chen S."/>
            <person name="He X."/>
            <person name="Wang R."/>
            <person name="Wang Y."/>
            <person name="Chen J."/>
            <person name="Wang L."/>
            <person name="Yu S."/>
            <person name="Wang B."/>
            <person name="Wei J."/>
            <person name="Song S."/>
            <person name="Lu X."/>
            <person name="Gao Z."/>
            <person name="Gu W."/>
            <person name="Deng X."/>
            <person name="Ma D."/>
            <person name="Wang S."/>
            <person name="Liang W."/>
            <person name="Fang L."/>
            <person name="Cai C."/>
            <person name="Zhu X."/>
            <person name="Zhou B."/>
            <person name="Zhang Y."/>
            <person name="Chen Z."/>
            <person name="Xu S."/>
            <person name="Zhu R."/>
            <person name="Wang S."/>
            <person name="Zhang T."/>
            <person name="Zhao G."/>
        </authorList>
    </citation>
    <scope>NUCLEOTIDE SEQUENCE [LARGE SCALE GENOMIC DNA]</scope>
    <source>
        <strain evidence="4">cv. Xinhai21</strain>
        <tissue evidence="3">Leaf</tissue>
    </source>
</reference>
<feature type="transmembrane region" description="Helical" evidence="2">
    <location>
        <begin position="758"/>
        <end position="781"/>
    </location>
</feature>
<dbReference type="OrthoDB" id="381190at2759"/>
<feature type="compositionally biased region" description="Low complexity" evidence="1">
    <location>
        <begin position="1533"/>
        <end position="1542"/>
    </location>
</feature>
<keyword evidence="2" id="KW-0812">Transmembrane</keyword>
<gene>
    <name evidence="3" type="ORF">GOBAR_AA19162</name>
</gene>
<evidence type="ECO:0000313" key="3">
    <source>
        <dbReference type="EMBL" id="PPS01510.1"/>
    </source>
</evidence>
<dbReference type="GO" id="GO:0006974">
    <property type="term" value="P:DNA damage response"/>
    <property type="evidence" value="ECO:0007669"/>
    <property type="project" value="InterPro"/>
</dbReference>
<dbReference type="Proteomes" id="UP000239757">
    <property type="component" value="Unassembled WGS sequence"/>
</dbReference>
<feature type="transmembrane region" description="Helical" evidence="2">
    <location>
        <begin position="314"/>
        <end position="331"/>
    </location>
</feature>
<dbReference type="PANTHER" id="PTHR37079">
    <property type="entry name" value="SERINE/THREONINE-PROTEIN KINASE ATM"/>
    <property type="match status" value="1"/>
</dbReference>
<evidence type="ECO:0000256" key="1">
    <source>
        <dbReference type="SAM" id="MobiDB-lite"/>
    </source>
</evidence>
<evidence type="ECO:0000256" key="2">
    <source>
        <dbReference type="SAM" id="Phobius"/>
    </source>
</evidence>
<dbReference type="PANTHER" id="PTHR37079:SF4">
    <property type="entry name" value="SERINE_THREONINE-PROTEIN KINASE ATM"/>
    <property type="match status" value="1"/>
</dbReference>
<keyword evidence="2" id="KW-0472">Membrane</keyword>
<keyword evidence="2" id="KW-1133">Transmembrane helix</keyword>
<dbReference type="InterPro" id="IPR057445">
    <property type="entry name" value="ATM_TPR"/>
</dbReference>
<dbReference type="GO" id="GO:0004674">
    <property type="term" value="F:protein serine/threonine kinase activity"/>
    <property type="evidence" value="ECO:0007669"/>
    <property type="project" value="InterPro"/>
</dbReference>
<dbReference type="EMBL" id="KZ665105">
    <property type="protein sequence ID" value="PPS01510.1"/>
    <property type="molecule type" value="Genomic_DNA"/>
</dbReference>
<feature type="region of interest" description="Disordered" evidence="1">
    <location>
        <begin position="1525"/>
        <end position="1544"/>
    </location>
</feature>
<feature type="compositionally biased region" description="Polar residues" evidence="1">
    <location>
        <begin position="1680"/>
        <end position="1698"/>
    </location>
</feature>
<accession>A0A2P5XDW0</accession>
<feature type="region of interest" description="Disordered" evidence="1">
    <location>
        <begin position="1680"/>
        <end position="1701"/>
    </location>
</feature>
<evidence type="ECO:0000313" key="4">
    <source>
        <dbReference type="Proteomes" id="UP000239757"/>
    </source>
</evidence>